<feature type="compositionally biased region" description="Polar residues" evidence="3">
    <location>
        <begin position="325"/>
        <end position="338"/>
    </location>
</feature>
<feature type="compositionally biased region" description="Basic and acidic residues" evidence="3">
    <location>
        <begin position="631"/>
        <end position="642"/>
    </location>
</feature>
<name>A0AAV7TIG9_PLEWA</name>
<feature type="region of interest" description="Disordered" evidence="3">
    <location>
        <begin position="602"/>
        <end position="709"/>
    </location>
</feature>
<feature type="domain" description="Beta/gamma crystallin 'Greek key'" evidence="4">
    <location>
        <begin position="946"/>
        <end position="988"/>
    </location>
</feature>
<evidence type="ECO:0000256" key="2">
    <source>
        <dbReference type="ARBA" id="ARBA00022737"/>
    </source>
</evidence>
<dbReference type="InterPro" id="IPR000772">
    <property type="entry name" value="Ricin_B_lectin"/>
</dbReference>
<dbReference type="PANTHER" id="PTHR11818:SF50">
    <property type="entry name" value="BETA_GAMMA CRYSTALLIN DOMAIN-CONTAINING PROTEIN 2"/>
    <property type="match status" value="1"/>
</dbReference>
<feature type="compositionally biased region" description="Polar residues" evidence="3">
    <location>
        <begin position="27"/>
        <end position="45"/>
    </location>
</feature>
<proteinExistence type="inferred from homology"/>
<feature type="domain" description="Beta/gamma crystallin 'Greek key'" evidence="4">
    <location>
        <begin position="1217"/>
        <end position="1258"/>
    </location>
</feature>
<feature type="domain" description="Beta/gamma crystallin 'Greek key'" evidence="4">
    <location>
        <begin position="749"/>
        <end position="799"/>
    </location>
</feature>
<feature type="compositionally biased region" description="Basic and acidic residues" evidence="3">
    <location>
        <begin position="510"/>
        <end position="533"/>
    </location>
</feature>
<protein>
    <recommendedName>
        <fullName evidence="4">Beta/gamma crystallin 'Greek key' domain-containing protein</fullName>
    </recommendedName>
</protein>
<dbReference type="SMART" id="SM00247">
    <property type="entry name" value="XTALbg"/>
    <property type="match status" value="6"/>
</dbReference>
<feature type="compositionally biased region" description="Polar residues" evidence="3">
    <location>
        <begin position="534"/>
        <end position="555"/>
    </location>
</feature>
<dbReference type="InterPro" id="IPR035992">
    <property type="entry name" value="Ricin_B-like_lectins"/>
</dbReference>
<evidence type="ECO:0000256" key="3">
    <source>
        <dbReference type="SAM" id="MobiDB-lite"/>
    </source>
</evidence>
<dbReference type="PANTHER" id="PTHR11818">
    <property type="entry name" value="BETA/GAMMA CRYSTALLIN"/>
    <property type="match status" value="1"/>
</dbReference>
<feature type="domain" description="Beta/gamma crystallin 'Greek key'" evidence="4">
    <location>
        <begin position="1127"/>
        <end position="1170"/>
    </location>
</feature>
<feature type="compositionally biased region" description="Polar residues" evidence="3">
    <location>
        <begin position="663"/>
        <end position="682"/>
    </location>
</feature>
<dbReference type="Pfam" id="PF00652">
    <property type="entry name" value="Ricin_B_lectin"/>
    <property type="match status" value="1"/>
</dbReference>
<dbReference type="InterPro" id="IPR001064">
    <property type="entry name" value="Beta/gamma_crystallin"/>
</dbReference>
<dbReference type="Proteomes" id="UP001066276">
    <property type="component" value="Chromosome 3_2"/>
</dbReference>
<feature type="region of interest" description="Disordered" evidence="3">
    <location>
        <begin position="431"/>
        <end position="555"/>
    </location>
</feature>
<evidence type="ECO:0000313" key="6">
    <source>
        <dbReference type="Proteomes" id="UP001066276"/>
    </source>
</evidence>
<feature type="compositionally biased region" description="Polar residues" evidence="3">
    <location>
        <begin position="10"/>
        <end position="20"/>
    </location>
</feature>
<organism evidence="5 6">
    <name type="scientific">Pleurodeles waltl</name>
    <name type="common">Iberian ribbed newt</name>
    <dbReference type="NCBI Taxonomy" id="8319"/>
    <lineage>
        <taxon>Eukaryota</taxon>
        <taxon>Metazoa</taxon>
        <taxon>Chordata</taxon>
        <taxon>Craniata</taxon>
        <taxon>Vertebrata</taxon>
        <taxon>Euteleostomi</taxon>
        <taxon>Amphibia</taxon>
        <taxon>Batrachia</taxon>
        <taxon>Caudata</taxon>
        <taxon>Salamandroidea</taxon>
        <taxon>Salamandridae</taxon>
        <taxon>Pleurodelinae</taxon>
        <taxon>Pleurodeles</taxon>
    </lineage>
</organism>
<feature type="region of interest" description="Disordered" evidence="3">
    <location>
        <begin position="1"/>
        <end position="53"/>
    </location>
</feature>
<dbReference type="Gene3D" id="2.80.10.50">
    <property type="match status" value="1"/>
</dbReference>
<feature type="compositionally biased region" description="Acidic residues" evidence="3">
    <location>
        <begin position="461"/>
        <end position="471"/>
    </location>
</feature>
<keyword evidence="2" id="KW-0677">Repeat</keyword>
<dbReference type="SUPFAM" id="SSF49695">
    <property type="entry name" value="gamma-Crystallin-like"/>
    <property type="match status" value="3"/>
</dbReference>
<feature type="domain" description="Beta/gamma crystallin 'Greek key'" evidence="4">
    <location>
        <begin position="900"/>
        <end position="945"/>
    </location>
</feature>
<reference evidence="5" key="1">
    <citation type="journal article" date="2022" name="bioRxiv">
        <title>Sequencing and chromosome-scale assembly of the giantPleurodeles waltlgenome.</title>
        <authorList>
            <person name="Brown T."/>
            <person name="Elewa A."/>
            <person name="Iarovenko S."/>
            <person name="Subramanian E."/>
            <person name="Araus A.J."/>
            <person name="Petzold A."/>
            <person name="Susuki M."/>
            <person name="Suzuki K.-i.T."/>
            <person name="Hayashi T."/>
            <person name="Toyoda A."/>
            <person name="Oliveira C."/>
            <person name="Osipova E."/>
            <person name="Leigh N.D."/>
            <person name="Simon A."/>
            <person name="Yun M.H."/>
        </authorList>
    </citation>
    <scope>NUCLEOTIDE SEQUENCE</scope>
    <source>
        <strain evidence="5">20211129_DDA</strain>
        <tissue evidence="5">Liver</tissue>
    </source>
</reference>
<evidence type="ECO:0000313" key="5">
    <source>
        <dbReference type="EMBL" id="KAJ1176225.1"/>
    </source>
</evidence>
<accession>A0AAV7TIG9</accession>
<dbReference type="SUPFAM" id="SSF50370">
    <property type="entry name" value="Ricin B-like lectins"/>
    <property type="match status" value="1"/>
</dbReference>
<feature type="domain" description="Beta/gamma crystallin 'Greek key'" evidence="4">
    <location>
        <begin position="1036"/>
        <end position="1078"/>
    </location>
</feature>
<dbReference type="PRINTS" id="PR01367">
    <property type="entry name" value="BGCRYSTALLIN"/>
</dbReference>
<keyword evidence="6" id="KW-1185">Reference proteome</keyword>
<dbReference type="PROSITE" id="PS50915">
    <property type="entry name" value="CRYSTALLIN_BETA_GAMMA"/>
    <property type="match status" value="7"/>
</dbReference>
<feature type="compositionally biased region" description="Low complexity" evidence="3">
    <location>
        <begin position="618"/>
        <end position="627"/>
    </location>
</feature>
<comment type="similarity">
    <text evidence="1">Belongs to the beta/gamma-crystallin family.</text>
</comment>
<sequence length="1394" mass="155075">MPPGKPGHNVVSNKVTTSPSETDEQNESSSLMAKSLQEPNWQNEVHSTETKSRLLHNTTCSITTEQQSNGQDVFDGIGTTFNSKCESQNEECSTASESLPKPITQNAASRALIELAPKGNNQSLNRGIITEASPKINSQDKTSRALQEFLPNSIQENEASSNVKGSYSNHQISENWAAIESLGEKNDNQVESTSGVPNSVAKNAFESEDHIKECNTLVKIPCQERDGLQITTPATGSSSHKEIDSSNAISTKENFVIKLHEDIAAVTLEQEVGELSNKRINGDSPSQHSMVDDGTILLGETSMDNIDDDAAPKSKILVTDNEVVVTSSEQSSRQNLESMDTMLPPDGNFQGTEGGSEMSSTKHMHTSSTVAHLLPAEGSTLPHSMVEESEVAADMESWVDIVRNLETPEIMKHPRVVKLPRTSALSVYATLPPITEDGGSPRSSEPLPGISDTENRLSPPVDEEEEEEMEVFEPASDIDSGVVSTQDGKEMPATGDKPRPIYTWESIPSRSKDLEKSSPLEMMRRHREDDSNHASRTTGYRSTLDQNKPQRQSCSTGTLLLSERLEKKANPLEGKPYSRLDSLLFNSYKICEHTPFGGMKNKETLKNGLTTPQVPLVPSSDSRSQPSPDEPLGKDADPKEEAPAISPSPLPTSLPSKHLPRTPHTSSSRVSCSTEAKQSKVQPQAELRAFPDNWQHQERERGKLNPRPGKMVIFSEPGLQGDQHEIWGDVCDATVLELPSAISIRVIRGGWVMYEKPRFQGRKIVLEEGDTELTDPWGDEDPEEETMTPVRIGSLRHVVRDYAVPAISLFAEENGEGKTLKFLDASHDARMFGQPLKTASIIVHSGLWVVYQEPFFEGQPSILEPGGYPTMKAWGGEEPLVCSLQPIQIGCPTVEKPYEPKIIMFESPDFDGCSWEINQDMLDLKNMQDVEGTPLSTTGSLRILGGCWVGYEKEGFRGQQYLLEEGEYRDWKDWGGNNAELMSIRLIRTDFSEPALVLYAEPDFEDGPSLEICDALPDVELARYGTSTQSIFVQSGVWVAYENVDYSGTQYILEKGTYHCFQDWGASNSRISSLQPVLQVGDPSLHYESKIQLFTEPGFHGDDLIYEEEAFTLPEGFNPQSCRVHGGSWILYENVDFSGEQYVLSEGEYPSHNAMGCMSHTVIRSLMQVPIHFSEPSISLHGLESFEGKEIELTSEVRSLQAEGFNNHVLSVRVRGGIWVLYEHCDYRGRQWLLDSTEITNWPQYSGLQHIGSLCPIQQRRIYFHVRNRALQQFLCVKEDIEDMKAARVLVSEPSDQAQLIWYYEEGRIKNHVAPAMSLQVIGSAHNGAKVVLWSQNRIPYQTWRIDSNGHICNQMFDGMILDVKGGQAFDQDQAVLWDVAEERPTQLWTIEVL</sequence>
<dbReference type="Gene3D" id="2.60.20.10">
    <property type="entry name" value="Crystallins"/>
    <property type="match status" value="6"/>
</dbReference>
<feature type="domain" description="Beta/gamma crystallin 'Greek key'" evidence="4">
    <location>
        <begin position="846"/>
        <end position="888"/>
    </location>
</feature>
<feature type="region of interest" description="Disordered" evidence="3">
    <location>
        <begin position="325"/>
        <end position="361"/>
    </location>
</feature>
<gene>
    <name evidence="5" type="ORF">NDU88_001508</name>
</gene>
<comment type="caution">
    <text evidence="5">The sequence shown here is derived from an EMBL/GenBank/DDBJ whole genome shotgun (WGS) entry which is preliminary data.</text>
</comment>
<evidence type="ECO:0000259" key="4">
    <source>
        <dbReference type="PROSITE" id="PS50915"/>
    </source>
</evidence>
<dbReference type="EMBL" id="JANPWB010000006">
    <property type="protein sequence ID" value="KAJ1176225.1"/>
    <property type="molecule type" value="Genomic_DNA"/>
</dbReference>
<dbReference type="InterPro" id="IPR011024">
    <property type="entry name" value="G_crystallin-like"/>
</dbReference>
<dbReference type="Pfam" id="PF00030">
    <property type="entry name" value="Crystall"/>
    <property type="match status" value="6"/>
</dbReference>
<evidence type="ECO:0000256" key="1">
    <source>
        <dbReference type="ARBA" id="ARBA00009646"/>
    </source>
</evidence>
<dbReference type="PROSITE" id="PS50231">
    <property type="entry name" value="RICIN_B_LECTIN"/>
    <property type="match status" value="1"/>
</dbReference>
<dbReference type="InterPro" id="IPR050252">
    <property type="entry name" value="Beta/Gamma-Crystallin"/>
</dbReference>